<evidence type="ECO:0000313" key="3">
    <source>
        <dbReference type="Proteomes" id="UP000256805"/>
    </source>
</evidence>
<dbReference type="EMBL" id="OVTA01000002">
    <property type="protein sequence ID" value="SPR96372.1"/>
    <property type="molecule type" value="Genomic_DNA"/>
</dbReference>
<reference evidence="2 3" key="1">
    <citation type="submission" date="2018-01" db="EMBL/GenBank/DDBJ databases">
        <authorList>
            <person name="Gaut B.S."/>
            <person name="Morton B.R."/>
            <person name="Clegg M.T."/>
            <person name="Duvall M.R."/>
        </authorList>
    </citation>
    <scope>NUCLEOTIDE SEQUENCE [LARGE SCALE GENOMIC DNA]</scope>
    <source>
        <strain evidence="2">Cupriavidus taiwanensis cmp 52</strain>
    </source>
</reference>
<dbReference type="SUPFAM" id="SSF48179">
    <property type="entry name" value="6-phosphogluconate dehydrogenase C-terminal domain-like"/>
    <property type="match status" value="1"/>
</dbReference>
<dbReference type="Proteomes" id="UP000256805">
    <property type="component" value="Unassembled WGS sequence"/>
</dbReference>
<evidence type="ECO:0000313" key="2">
    <source>
        <dbReference type="EMBL" id="SPR96372.1"/>
    </source>
</evidence>
<dbReference type="InterPro" id="IPR015814">
    <property type="entry name" value="Pgluconate_DH_NAD-bd_C"/>
</dbReference>
<name>A0A375IWA1_9BURK</name>
<sequence>MDATAVSDHVGTASAIKMRRSIMIKGLEALVESYPNARHYGVEDHMLPTLAETFPNIDWESLGAYLFSRVARHGKRRAEEMAEAARTVAETGIPPTMAEAIAAKQQWMNAPAAA</sequence>
<accession>A0A375IWA1</accession>
<protein>
    <submittedName>
        <fullName evidence="2">Phosphogluconate dehydrogenase with NAD binding domain (FldX homologue)</fullName>
    </submittedName>
</protein>
<dbReference type="Gene3D" id="1.10.1040.10">
    <property type="entry name" value="N-(1-d-carboxylethyl)-l-norvaline Dehydrogenase, domain 2"/>
    <property type="match status" value="1"/>
</dbReference>
<dbReference type="Pfam" id="PF09130">
    <property type="entry name" value="DUF1932"/>
    <property type="match status" value="1"/>
</dbReference>
<organism evidence="2 3">
    <name type="scientific">Cupriavidus taiwanensis</name>
    <dbReference type="NCBI Taxonomy" id="164546"/>
    <lineage>
        <taxon>Bacteria</taxon>
        <taxon>Pseudomonadati</taxon>
        <taxon>Pseudomonadota</taxon>
        <taxon>Betaproteobacteria</taxon>
        <taxon>Burkholderiales</taxon>
        <taxon>Burkholderiaceae</taxon>
        <taxon>Cupriavidus</taxon>
    </lineage>
</organism>
<feature type="domain" description="Phosphogluconate dehydrogenase NAD-binding putative C-terminal" evidence="1">
    <location>
        <begin position="37"/>
        <end position="107"/>
    </location>
</feature>
<gene>
    <name evidence="2" type="ORF">CBM2634_A100310</name>
</gene>
<dbReference type="InterPro" id="IPR013328">
    <property type="entry name" value="6PGD_dom2"/>
</dbReference>
<dbReference type="RefSeq" id="WP_373456630.1">
    <property type="nucleotide sequence ID" value="NZ_LS483233.1"/>
</dbReference>
<dbReference type="InterPro" id="IPR008927">
    <property type="entry name" value="6-PGluconate_DH-like_C_sf"/>
</dbReference>
<evidence type="ECO:0000259" key="1">
    <source>
        <dbReference type="Pfam" id="PF09130"/>
    </source>
</evidence>
<dbReference type="AlphaFoldDB" id="A0A375IWA1"/>
<proteinExistence type="predicted"/>